<evidence type="ECO:0008006" key="3">
    <source>
        <dbReference type="Google" id="ProtNLM"/>
    </source>
</evidence>
<accession>A0ABR1E7R8</accession>
<name>A0ABR1E7R8_NECAM</name>
<sequence length="73" mass="8189">MAETTAVSIACIYRITRFCAAAAVVPAFPTNIVRANALCILPERTRDYYREYNEELETFEDYYGPTTSGTIIA</sequence>
<gene>
    <name evidence="1" type="primary">Necator_chrV.g20932</name>
    <name evidence="1" type="ORF">RB195_016139</name>
</gene>
<dbReference type="Proteomes" id="UP001303046">
    <property type="component" value="Unassembled WGS sequence"/>
</dbReference>
<evidence type="ECO:0000313" key="1">
    <source>
        <dbReference type="EMBL" id="KAK6758735.1"/>
    </source>
</evidence>
<comment type="caution">
    <text evidence="1">The sequence shown here is derived from an EMBL/GenBank/DDBJ whole genome shotgun (WGS) entry which is preliminary data.</text>
</comment>
<keyword evidence="2" id="KW-1185">Reference proteome</keyword>
<organism evidence="1 2">
    <name type="scientific">Necator americanus</name>
    <name type="common">Human hookworm</name>
    <dbReference type="NCBI Taxonomy" id="51031"/>
    <lineage>
        <taxon>Eukaryota</taxon>
        <taxon>Metazoa</taxon>
        <taxon>Ecdysozoa</taxon>
        <taxon>Nematoda</taxon>
        <taxon>Chromadorea</taxon>
        <taxon>Rhabditida</taxon>
        <taxon>Rhabditina</taxon>
        <taxon>Rhabditomorpha</taxon>
        <taxon>Strongyloidea</taxon>
        <taxon>Ancylostomatidae</taxon>
        <taxon>Bunostominae</taxon>
        <taxon>Necator</taxon>
    </lineage>
</organism>
<proteinExistence type="predicted"/>
<reference evidence="1 2" key="1">
    <citation type="submission" date="2023-08" db="EMBL/GenBank/DDBJ databases">
        <title>A Necator americanus chromosomal reference genome.</title>
        <authorList>
            <person name="Ilik V."/>
            <person name="Petrzelkova K.J."/>
            <person name="Pardy F."/>
            <person name="Fuh T."/>
            <person name="Niatou-Singa F.S."/>
            <person name="Gouil Q."/>
            <person name="Baker L."/>
            <person name="Ritchie M.E."/>
            <person name="Jex A.R."/>
            <person name="Gazzola D."/>
            <person name="Li H."/>
            <person name="Toshio Fujiwara R."/>
            <person name="Zhan B."/>
            <person name="Aroian R.V."/>
            <person name="Pafco B."/>
            <person name="Schwarz E.M."/>
        </authorList>
    </citation>
    <scope>NUCLEOTIDE SEQUENCE [LARGE SCALE GENOMIC DNA]</scope>
    <source>
        <strain evidence="1 2">Aroian</strain>
        <tissue evidence="1">Whole animal</tissue>
    </source>
</reference>
<dbReference type="EMBL" id="JAVFWL010000005">
    <property type="protein sequence ID" value="KAK6758735.1"/>
    <property type="molecule type" value="Genomic_DNA"/>
</dbReference>
<protein>
    <recommendedName>
        <fullName evidence="3">Secreted protein</fullName>
    </recommendedName>
</protein>
<evidence type="ECO:0000313" key="2">
    <source>
        <dbReference type="Proteomes" id="UP001303046"/>
    </source>
</evidence>